<feature type="non-terminal residue" evidence="9">
    <location>
        <position position="312"/>
    </location>
</feature>
<organism evidence="8 9">
    <name type="scientific">Priapulus caudatus</name>
    <name type="common">Priapulid worm</name>
    <dbReference type="NCBI Taxonomy" id="37621"/>
    <lineage>
        <taxon>Eukaryota</taxon>
        <taxon>Metazoa</taxon>
        <taxon>Ecdysozoa</taxon>
        <taxon>Scalidophora</taxon>
        <taxon>Priapulida</taxon>
        <taxon>Priapulimorpha</taxon>
        <taxon>Priapulimorphida</taxon>
        <taxon>Priapulidae</taxon>
        <taxon>Priapulus</taxon>
    </lineage>
</organism>
<evidence type="ECO:0000313" key="9">
    <source>
        <dbReference type="RefSeq" id="XP_014678800.1"/>
    </source>
</evidence>
<evidence type="ECO:0000256" key="5">
    <source>
        <dbReference type="ARBA" id="ARBA00023136"/>
    </source>
</evidence>
<dbReference type="Pfam" id="PF03381">
    <property type="entry name" value="CDC50"/>
    <property type="match status" value="1"/>
</dbReference>
<dbReference type="GeneID" id="106818624"/>
<evidence type="ECO:0000256" key="3">
    <source>
        <dbReference type="ARBA" id="ARBA00022692"/>
    </source>
</evidence>
<evidence type="ECO:0000256" key="6">
    <source>
        <dbReference type="PIRNR" id="PIRNR015840"/>
    </source>
</evidence>
<proteinExistence type="inferred from homology"/>
<dbReference type="RefSeq" id="XP_014678800.1">
    <property type="nucleotide sequence ID" value="XM_014823314.1"/>
</dbReference>
<comment type="subcellular location">
    <subcellularLocation>
        <location evidence="1">Membrane</location>
        <topology evidence="1">Multi-pass membrane protein</topology>
    </subcellularLocation>
</comment>
<evidence type="ECO:0000256" key="1">
    <source>
        <dbReference type="ARBA" id="ARBA00004141"/>
    </source>
</evidence>
<sequence>MYYNNIRFLSADTEARKPSDSNFKQQRLPAWQPILTAGTVLPMFFVIGILFIPIGIGLLVTSNNVVEHIEDYTDCNSESGNRTCADIIGPDMVSSNGSTCICRIRFKLAIEMPAPVYIYYGLTNFYQNHRRYVKSRDDNQLLGKDVTKVSKDCAPFDTTEPDGQGTPYAPCGAIANSMFSDSFDLFFENEENHTNVKVDNTGIAWPTDKNAKFDNPEPKNDLPTAFMGTVKPLYWSQPVYELDAKNPANNGYKNEDLIVWMRTAALPNFRKLHRRVKHTDSPFQKGLPSGDYTVRIQYSYPVKSFQGTKTFI</sequence>
<keyword evidence="8" id="KW-1185">Reference proteome</keyword>
<name>A0ABM1F2X9_PRICU</name>
<comment type="similarity">
    <text evidence="2 6">Belongs to the CDC50/LEM3 family.</text>
</comment>
<evidence type="ECO:0000313" key="8">
    <source>
        <dbReference type="Proteomes" id="UP000695022"/>
    </source>
</evidence>
<dbReference type="PANTHER" id="PTHR10926:SF0">
    <property type="entry name" value="CDC50, ISOFORM A"/>
    <property type="match status" value="1"/>
</dbReference>
<accession>A0ABM1F2X9</accession>
<evidence type="ECO:0000256" key="7">
    <source>
        <dbReference type="SAM" id="Phobius"/>
    </source>
</evidence>
<protein>
    <submittedName>
        <fullName evidence="9">Cell cycle control protein 50A-like</fullName>
    </submittedName>
</protein>
<evidence type="ECO:0000256" key="2">
    <source>
        <dbReference type="ARBA" id="ARBA00009457"/>
    </source>
</evidence>
<keyword evidence="3 7" id="KW-0812">Transmembrane</keyword>
<keyword evidence="5 6" id="KW-0472">Membrane</keyword>
<dbReference type="PANTHER" id="PTHR10926">
    <property type="entry name" value="CELL CYCLE CONTROL PROTEIN 50"/>
    <property type="match status" value="1"/>
</dbReference>
<keyword evidence="4 7" id="KW-1133">Transmembrane helix</keyword>
<dbReference type="Proteomes" id="UP000695022">
    <property type="component" value="Unplaced"/>
</dbReference>
<gene>
    <name evidence="9" type="primary">LOC106818624</name>
</gene>
<reference evidence="9" key="1">
    <citation type="submission" date="2025-08" db="UniProtKB">
        <authorList>
            <consortium name="RefSeq"/>
        </authorList>
    </citation>
    <scope>IDENTIFICATION</scope>
</reference>
<dbReference type="InterPro" id="IPR005045">
    <property type="entry name" value="CDC50/LEM3_fam"/>
</dbReference>
<feature type="transmembrane region" description="Helical" evidence="7">
    <location>
        <begin position="34"/>
        <end position="60"/>
    </location>
</feature>
<dbReference type="PIRSF" id="PIRSF015840">
    <property type="entry name" value="DUF284_TM_euk"/>
    <property type="match status" value="1"/>
</dbReference>
<evidence type="ECO:0000256" key="4">
    <source>
        <dbReference type="ARBA" id="ARBA00022989"/>
    </source>
</evidence>